<protein>
    <recommendedName>
        <fullName evidence="7">Alpha-L-rhamnosidase</fullName>
    </recommendedName>
</protein>
<evidence type="ECO:0000256" key="1">
    <source>
        <dbReference type="SAM" id="SignalP"/>
    </source>
</evidence>
<dbReference type="InterPro" id="IPR035398">
    <property type="entry name" value="Bac_rhamnosid_C"/>
</dbReference>
<evidence type="ECO:0000313" key="5">
    <source>
        <dbReference type="EMBL" id="QKX61787.1"/>
    </source>
</evidence>
<dbReference type="Gene3D" id="2.60.420.10">
    <property type="entry name" value="Maltose phosphorylase, domain 3"/>
    <property type="match status" value="1"/>
</dbReference>
<dbReference type="SUPFAM" id="SSF49785">
    <property type="entry name" value="Galactose-binding domain-like"/>
    <property type="match status" value="1"/>
</dbReference>
<dbReference type="OrthoDB" id="10036721at2759"/>
<gene>
    <name evidence="5" type="ORF">TRUGW13939_08943</name>
</gene>
<dbReference type="Pfam" id="PF17390">
    <property type="entry name" value="Bac_rhamnosid_C"/>
    <property type="match status" value="1"/>
</dbReference>
<dbReference type="Gene3D" id="2.60.120.260">
    <property type="entry name" value="Galactose-binding domain-like"/>
    <property type="match status" value="1"/>
</dbReference>
<feature type="chain" id="PRO_5028872181" description="Alpha-L-rhamnosidase" evidence="1">
    <location>
        <begin position="17"/>
        <end position="834"/>
    </location>
</feature>
<proteinExistence type="predicted"/>
<dbReference type="RefSeq" id="XP_035347961.1">
    <property type="nucleotide sequence ID" value="XM_035492068.1"/>
</dbReference>
<dbReference type="PANTHER" id="PTHR34987:SF5">
    <property type="entry name" value="ALPHA-RHAMNOSIDASE"/>
    <property type="match status" value="1"/>
</dbReference>
<evidence type="ECO:0000313" key="6">
    <source>
        <dbReference type="Proteomes" id="UP000509510"/>
    </source>
</evidence>
<dbReference type="Pfam" id="PF17389">
    <property type="entry name" value="Bac_rhamnosid6H"/>
    <property type="match status" value="1"/>
</dbReference>
<feature type="signal peptide" evidence="1">
    <location>
        <begin position="1"/>
        <end position="16"/>
    </location>
</feature>
<organism evidence="5 6">
    <name type="scientific">Talaromyces rugulosus</name>
    <name type="common">Penicillium rugulosum</name>
    <dbReference type="NCBI Taxonomy" id="121627"/>
    <lineage>
        <taxon>Eukaryota</taxon>
        <taxon>Fungi</taxon>
        <taxon>Dikarya</taxon>
        <taxon>Ascomycota</taxon>
        <taxon>Pezizomycotina</taxon>
        <taxon>Eurotiomycetes</taxon>
        <taxon>Eurotiomycetidae</taxon>
        <taxon>Eurotiales</taxon>
        <taxon>Trichocomaceae</taxon>
        <taxon>Talaromyces</taxon>
        <taxon>Talaromyces sect. Islandici</taxon>
    </lineage>
</organism>
<keyword evidence="1" id="KW-0732">Signal</keyword>
<keyword evidence="6" id="KW-1185">Reference proteome</keyword>
<name>A0A7H8R6E4_TALRU</name>
<dbReference type="GO" id="GO:0005975">
    <property type="term" value="P:carbohydrate metabolic process"/>
    <property type="evidence" value="ECO:0007669"/>
    <property type="project" value="InterPro"/>
</dbReference>
<dbReference type="InterPro" id="IPR008979">
    <property type="entry name" value="Galactose-bd-like_sf"/>
</dbReference>
<dbReference type="PANTHER" id="PTHR34987">
    <property type="entry name" value="C, PUTATIVE (AFU_ORTHOLOGUE AFUA_3G02880)-RELATED"/>
    <property type="match status" value="1"/>
</dbReference>
<dbReference type="Gene3D" id="1.50.10.10">
    <property type="match status" value="1"/>
</dbReference>
<dbReference type="KEGG" id="trg:TRUGW13939_08943"/>
<evidence type="ECO:0000259" key="3">
    <source>
        <dbReference type="Pfam" id="PF17389"/>
    </source>
</evidence>
<dbReference type="InterPro" id="IPR008928">
    <property type="entry name" value="6-hairpin_glycosidase_sf"/>
</dbReference>
<dbReference type="EMBL" id="CP055902">
    <property type="protein sequence ID" value="QKX61787.1"/>
    <property type="molecule type" value="Genomic_DNA"/>
</dbReference>
<evidence type="ECO:0000259" key="2">
    <source>
        <dbReference type="Pfam" id="PF00754"/>
    </source>
</evidence>
<accession>A0A7H8R6E4</accession>
<dbReference type="GO" id="GO:0003824">
    <property type="term" value="F:catalytic activity"/>
    <property type="evidence" value="ECO:0007669"/>
    <property type="project" value="UniProtKB-ARBA"/>
</dbReference>
<sequence length="834" mass="90396">MHIWFLAVVLLNGARAVSVELPLNKTSWQQYIVSPQSRHVVPSAIAISTGNVWNADALISGSGIARLTRAQEQYPTWPSGTTAEASSEAGPNTSGSYYAANAIDNNLTTIWNDATANQYPDVLTITSPSLVTLDGVTLESSTEGYPVNFTVETWNGSSWAVSGSITGNNETRCQVPFSQNVTTDQIRLTVTADQPSASGDYTRVVELWPGLVPLIPSVVLDFGQDVVGFLQIEFAGASTNAPGIRIAFSETLEYLTDVSDYSRSERGSGSSKLTPGSDQIAVASAPMNWTDTNGCKYNGIQVCADGLHAFRYVKISLDSISSDEPYTSNWGFVDIKSVSLNYTAYVGTPSSYSGWFECSDEQLNQFWYDASYTNEITIDTFLKDTTEPRGADSPTLDGKTVIFDGAKRDRDPYVGDIAVSGRSIYLTHQDASIAASNVLADLAQHQSSNGWIPPASINNYTLPLFDYPLWWVATSWDYILYTADTEYASTYYPNLQAVLDNWYPSMTDNSTGLLDKPTSYGDYAFLSRYGAITYDNALYVLALNNAASIATFLNLSDDATRWLQRADQVSQDVDKYLWDSEVGAYLDVATNKTRHGQDGNGLAIIAGIANGTKAQSALDYLGNKTALSYGNSFMDDNSIPGSDGSTRVYAFTSYFDIQARFLSGRADSAIDEIRRLYGCMTSQDPGTTFWEGINNGTAYEQGTTSMAHGWSTGVLPALSNYVLGLIPIAPGYQRFSINPSFPSGLSWARGQEATAYGDVYVEWTSVNDVITINFTSPNGTLADVTVPKKNSVKLDGTTVWHSSNQTKTGIEVQQGTDSISLIGVSGGQHIVVSS</sequence>
<evidence type="ECO:0008006" key="7">
    <source>
        <dbReference type="Google" id="ProtNLM"/>
    </source>
</evidence>
<reference evidence="6" key="1">
    <citation type="submission" date="2020-06" db="EMBL/GenBank/DDBJ databases">
        <title>A chromosome-scale genome assembly of Talaromyces rugulosus W13939.</title>
        <authorList>
            <person name="Wang B."/>
            <person name="Guo L."/>
            <person name="Ye K."/>
            <person name="Wang L."/>
        </authorList>
    </citation>
    <scope>NUCLEOTIDE SEQUENCE [LARGE SCALE GENOMIC DNA]</scope>
    <source>
        <strain evidence="6">W13939</strain>
    </source>
</reference>
<feature type="domain" description="Alpha-L-rhamnosidase C-terminal" evidence="4">
    <location>
        <begin position="724"/>
        <end position="794"/>
    </location>
</feature>
<dbReference type="InterPro" id="IPR000421">
    <property type="entry name" value="FA58C"/>
</dbReference>
<dbReference type="InterPro" id="IPR012341">
    <property type="entry name" value="6hp_glycosidase-like_sf"/>
</dbReference>
<feature type="domain" description="Alpha-L-rhamnosidase six-hairpin glycosidase" evidence="3">
    <location>
        <begin position="401"/>
        <end position="616"/>
    </location>
</feature>
<dbReference type="GeneID" id="55996427"/>
<dbReference type="Proteomes" id="UP000509510">
    <property type="component" value="Chromosome V"/>
</dbReference>
<evidence type="ECO:0000259" key="4">
    <source>
        <dbReference type="Pfam" id="PF17390"/>
    </source>
</evidence>
<feature type="domain" description="F5/8 type C" evidence="2">
    <location>
        <begin position="83"/>
        <end position="196"/>
    </location>
</feature>
<dbReference type="SUPFAM" id="SSF48208">
    <property type="entry name" value="Six-hairpin glycosidases"/>
    <property type="match status" value="1"/>
</dbReference>
<dbReference type="InterPro" id="IPR035396">
    <property type="entry name" value="Bac_rhamnosid6H"/>
</dbReference>
<dbReference type="Pfam" id="PF00754">
    <property type="entry name" value="F5_F8_type_C"/>
    <property type="match status" value="1"/>
</dbReference>
<dbReference type="AlphaFoldDB" id="A0A7H8R6E4"/>